<dbReference type="HOGENOM" id="CLU_3288269_0_0_11"/>
<dbReference type="AlphaFoldDB" id="A0A010ZTJ9"/>
<gene>
    <name evidence="1" type="ORF">CryarDRAFT_3161</name>
</gene>
<evidence type="ECO:0000313" key="2">
    <source>
        <dbReference type="Proteomes" id="UP000021053"/>
    </source>
</evidence>
<organism evidence="1 2">
    <name type="scientific">Cryptosporangium arvum DSM 44712</name>
    <dbReference type="NCBI Taxonomy" id="927661"/>
    <lineage>
        <taxon>Bacteria</taxon>
        <taxon>Bacillati</taxon>
        <taxon>Actinomycetota</taxon>
        <taxon>Actinomycetes</taxon>
        <taxon>Cryptosporangiales</taxon>
        <taxon>Cryptosporangiaceae</taxon>
        <taxon>Cryptosporangium</taxon>
    </lineage>
</organism>
<comment type="caution">
    <text evidence="1">The sequence shown here is derived from an EMBL/GenBank/DDBJ whole genome shotgun (WGS) entry which is preliminary data.</text>
</comment>
<dbReference type="RefSeq" id="WP_281174583.1">
    <property type="nucleotide sequence ID" value="NZ_KK073874.1"/>
</dbReference>
<keyword evidence="2" id="KW-1185">Reference proteome</keyword>
<accession>A0A010ZTJ9</accession>
<protein>
    <submittedName>
        <fullName evidence="1">Uncharacterized protein</fullName>
    </submittedName>
</protein>
<proteinExistence type="predicted"/>
<reference evidence="1 2" key="1">
    <citation type="submission" date="2013-07" db="EMBL/GenBank/DDBJ databases">
        <authorList>
            <consortium name="DOE Joint Genome Institute"/>
            <person name="Eisen J."/>
            <person name="Huntemann M."/>
            <person name="Han J."/>
            <person name="Chen A."/>
            <person name="Kyrpides N."/>
            <person name="Mavromatis K."/>
            <person name="Markowitz V."/>
            <person name="Palaniappan K."/>
            <person name="Ivanova N."/>
            <person name="Schaumberg A."/>
            <person name="Pati A."/>
            <person name="Liolios K."/>
            <person name="Nordberg H.P."/>
            <person name="Cantor M.N."/>
            <person name="Hua S.X."/>
            <person name="Woyke T."/>
        </authorList>
    </citation>
    <scope>NUCLEOTIDE SEQUENCE [LARGE SCALE GENOMIC DNA]</scope>
    <source>
        <strain evidence="1 2">DSM 44712</strain>
    </source>
</reference>
<evidence type="ECO:0000313" key="1">
    <source>
        <dbReference type="EMBL" id="EXG82029.1"/>
    </source>
</evidence>
<dbReference type="Proteomes" id="UP000021053">
    <property type="component" value="Unassembled WGS sequence"/>
</dbReference>
<name>A0A010ZTJ9_9ACTN</name>
<sequence>MTAKAVLLVSRIQDPMWFDICASVDVTLLAGDDEKAWQLT</sequence>
<dbReference type="EMBL" id="JFBT01000001">
    <property type="protein sequence ID" value="EXG82029.1"/>
    <property type="molecule type" value="Genomic_DNA"/>
</dbReference>